<accession>A3I1S6</accession>
<name>A3I1S6_9BACT</name>
<comment type="caution">
    <text evidence="1">The sequence shown here is derived from an EMBL/GenBank/DDBJ whole genome shotgun (WGS) entry which is preliminary data.</text>
</comment>
<dbReference type="RefSeq" id="WP_008199953.1">
    <property type="nucleotide sequence ID" value="NZ_CM001023.1"/>
</dbReference>
<evidence type="ECO:0000313" key="2">
    <source>
        <dbReference type="Proteomes" id="UP000003919"/>
    </source>
</evidence>
<proteinExistence type="predicted"/>
<dbReference type="AlphaFoldDB" id="A3I1S6"/>
<organism evidence="1 2">
    <name type="scientific">Algoriphagus machipongonensis</name>
    <dbReference type="NCBI Taxonomy" id="388413"/>
    <lineage>
        <taxon>Bacteria</taxon>
        <taxon>Pseudomonadati</taxon>
        <taxon>Bacteroidota</taxon>
        <taxon>Cytophagia</taxon>
        <taxon>Cytophagales</taxon>
        <taxon>Cyclobacteriaceae</taxon>
        <taxon>Algoriphagus</taxon>
    </lineage>
</organism>
<dbReference type="EMBL" id="AAXU02000001">
    <property type="protein sequence ID" value="EAZ79742.1"/>
    <property type="molecule type" value="Genomic_DNA"/>
</dbReference>
<protein>
    <submittedName>
        <fullName evidence="1">Uncharacterized protein</fullName>
    </submittedName>
</protein>
<dbReference type="OrthoDB" id="9798438at2"/>
<dbReference type="Proteomes" id="UP000003919">
    <property type="component" value="Chromosome"/>
</dbReference>
<keyword evidence="2" id="KW-1185">Reference proteome</keyword>
<reference evidence="1 2" key="1">
    <citation type="journal article" date="2011" name="J. Bacteriol.">
        <title>Complete genome sequence of Algoriphagus sp. PR1, bacterial prey of a colony-forming choanoflagellate.</title>
        <authorList>
            <person name="Alegado R.A."/>
            <person name="Ferriera S."/>
            <person name="Nusbaum C."/>
            <person name="Young S.K."/>
            <person name="Zeng Q."/>
            <person name="Imamovic A."/>
            <person name="Fairclough S.R."/>
            <person name="King N."/>
        </authorList>
    </citation>
    <scope>NUCLEOTIDE SEQUENCE [LARGE SCALE GENOMIC DNA]</scope>
    <source>
        <strain evidence="1 2">PR1</strain>
    </source>
</reference>
<dbReference type="eggNOG" id="COG3386">
    <property type="taxonomic scope" value="Bacteria"/>
</dbReference>
<evidence type="ECO:0000313" key="1">
    <source>
        <dbReference type="EMBL" id="EAZ79742.1"/>
    </source>
</evidence>
<dbReference type="STRING" id="388413.ALPR1_08958"/>
<sequence length="509" mass="57580">MKPFHKYLLLILAINFACNENEEPREGFGKLTILGVELSKNLSANNGRINADKIWKHSYVEKFDLSFEHQNGETFQLSINPNNFEKTYSLELPLGNYIVKADQSGSELSELLPLKTETTLDLANKQQDWILPVGSDYGLISISNKNLDGKPTISSHPSSDFFNRSEDYYIYIKNGVALDINLPLSNPSHSFHVLKSSKSYTHQQIQLLKNGEASEDYLSDDFEKEEERINLDNENKPLNLSPLIIGELGSQAIESSGIEWIQGRLFSINDSENEAKIQEINPENGEVIREIEVTNASNIDWEELTVYQDHLYIGDFGNNLGMRQDLTILKIPISNLLASDNTIADKIHFNFSDQTDFNVNGNFDCESFFIFNNQFHLFSKNTADGKTKHYTLPLNGSSQIATLLENYDVQGLITSADISEDGTKIVLLGYEDKGLNSKSFIWLISEFTDTKFFQGKIRRTFLGSPAKFSQTEGVVFFTNEEIYISGEEINFGGLYIPPRLLKMNVEGLF</sequence>
<gene>
    <name evidence="1" type="ORF">ALPR1_08958</name>
</gene>
<dbReference type="EMBL" id="CM001023">
    <property type="protein sequence ID" value="EAZ79742.1"/>
    <property type="molecule type" value="Genomic_DNA"/>
</dbReference>
<dbReference type="HOGENOM" id="CLU_534896_0_0_10"/>